<dbReference type="Gene3D" id="1.20.272.10">
    <property type="match status" value="1"/>
</dbReference>
<dbReference type="PRINTS" id="PR00830">
    <property type="entry name" value="ENDOLAPTASE"/>
</dbReference>
<dbReference type="FunFam" id="1.20.272.10:FF:000001">
    <property type="entry name" value="Putative AAA family ATPase"/>
    <property type="match status" value="1"/>
</dbReference>
<dbReference type="RefSeq" id="WP_154381931.1">
    <property type="nucleotide sequence ID" value="NZ_WKJK01000017.1"/>
</dbReference>
<dbReference type="GO" id="GO:0005524">
    <property type="term" value="F:ATP binding"/>
    <property type="evidence" value="ECO:0007669"/>
    <property type="project" value="UniProtKB-KW"/>
</dbReference>
<sequence>MTAFAPLAELLRPRTLDEVLGQRHLLAAGGALRRPLHSMLLWGPPGVGKTTLARLLAAAGGGELLAVPAVLSSQQELRAALQRAQERQAAGQRTVLFIDEVHRLDRTRQAMLLSALSPATLLIAATTENPSFALAPALLARLRVHVLWPLDEHDLRLLLERAMRRALAHLCFDAEAIARLAAWADGDGRRCLNLLQQTGAAADAAGITSVDAAFVTQALNQQGRRFDKGGDQFYDQISALHKSVRGSNPDAALYWLARMLDSGTDPRYLLRRLTAMAWDDVGLADPRALRMVELAAESWQRDGTADAHLALAQAALYLSVTTRSNASAMAVMQMRQYVREGGAPPDGGQAYSL</sequence>
<name>A0A6I2L752_9BURK</name>
<evidence type="ECO:0000259" key="6">
    <source>
        <dbReference type="SMART" id="SM00382"/>
    </source>
</evidence>
<evidence type="ECO:0000256" key="3">
    <source>
        <dbReference type="ARBA" id="ARBA00020776"/>
    </source>
</evidence>
<evidence type="ECO:0000313" key="8">
    <source>
        <dbReference type="Proteomes" id="UP000433309"/>
    </source>
</evidence>
<dbReference type="SUPFAM" id="SSF48019">
    <property type="entry name" value="post-AAA+ oligomerization domain-like"/>
    <property type="match status" value="1"/>
</dbReference>
<evidence type="ECO:0000313" key="7">
    <source>
        <dbReference type="EMBL" id="MRW93482.1"/>
    </source>
</evidence>
<dbReference type="Pfam" id="PF12002">
    <property type="entry name" value="MgsA_C"/>
    <property type="match status" value="1"/>
</dbReference>
<dbReference type="GO" id="GO:0003677">
    <property type="term" value="F:DNA binding"/>
    <property type="evidence" value="ECO:0007669"/>
    <property type="project" value="InterPro"/>
</dbReference>
<reference evidence="7 8" key="1">
    <citation type="submission" date="2019-11" db="EMBL/GenBank/DDBJ databases">
        <title>Novel species isolated from a subtropical stream in China.</title>
        <authorList>
            <person name="Lu H."/>
        </authorList>
    </citation>
    <scope>NUCLEOTIDE SEQUENCE [LARGE SCALE GENOMIC DNA]</scope>
    <source>
        <strain evidence="7 8">FT80W</strain>
    </source>
</reference>
<dbReference type="InterPro" id="IPR021886">
    <property type="entry name" value="MgsA_C"/>
</dbReference>
<dbReference type="InterPro" id="IPR032423">
    <property type="entry name" value="AAA_assoc_2"/>
</dbReference>
<dbReference type="CDD" id="cd00009">
    <property type="entry name" value="AAA"/>
    <property type="match status" value="1"/>
</dbReference>
<evidence type="ECO:0000256" key="5">
    <source>
        <dbReference type="ARBA" id="ARBA00022840"/>
    </source>
</evidence>
<keyword evidence="8" id="KW-1185">Reference proteome</keyword>
<dbReference type="SUPFAM" id="SSF52540">
    <property type="entry name" value="P-loop containing nucleoside triphosphate hydrolases"/>
    <property type="match status" value="1"/>
</dbReference>
<dbReference type="Proteomes" id="UP000433309">
    <property type="component" value="Unassembled WGS sequence"/>
</dbReference>
<protein>
    <recommendedName>
        <fullName evidence="3">Replication-associated recombination protein A</fullName>
    </recommendedName>
</protein>
<dbReference type="GO" id="GO:0008047">
    <property type="term" value="F:enzyme activator activity"/>
    <property type="evidence" value="ECO:0007669"/>
    <property type="project" value="TreeGrafter"/>
</dbReference>
<evidence type="ECO:0000256" key="2">
    <source>
        <dbReference type="ARBA" id="ARBA00008959"/>
    </source>
</evidence>
<dbReference type="Pfam" id="PF00004">
    <property type="entry name" value="AAA"/>
    <property type="match status" value="1"/>
</dbReference>
<dbReference type="PANTHER" id="PTHR13779">
    <property type="entry name" value="WERNER HELICASE-INTERACTING PROTEIN 1 FAMILY MEMBER"/>
    <property type="match status" value="1"/>
</dbReference>
<dbReference type="GO" id="GO:0000731">
    <property type="term" value="P:DNA synthesis involved in DNA repair"/>
    <property type="evidence" value="ECO:0007669"/>
    <property type="project" value="TreeGrafter"/>
</dbReference>
<dbReference type="InterPro" id="IPR027417">
    <property type="entry name" value="P-loop_NTPase"/>
</dbReference>
<evidence type="ECO:0000256" key="4">
    <source>
        <dbReference type="ARBA" id="ARBA00022741"/>
    </source>
</evidence>
<dbReference type="InterPro" id="IPR051314">
    <property type="entry name" value="AAA_ATPase_RarA/MGS1/WRNIP1"/>
</dbReference>
<dbReference type="Pfam" id="PF16193">
    <property type="entry name" value="AAA_assoc_2"/>
    <property type="match status" value="1"/>
</dbReference>
<dbReference type="GO" id="GO:0016887">
    <property type="term" value="F:ATP hydrolysis activity"/>
    <property type="evidence" value="ECO:0007669"/>
    <property type="project" value="InterPro"/>
</dbReference>
<dbReference type="InterPro" id="IPR003593">
    <property type="entry name" value="AAA+_ATPase"/>
</dbReference>
<dbReference type="InterPro" id="IPR008921">
    <property type="entry name" value="DNA_pol3_clamp-load_cplx_C"/>
</dbReference>
<dbReference type="AlphaFoldDB" id="A0A6I2L752"/>
<dbReference type="EMBL" id="WKJK01000017">
    <property type="protein sequence ID" value="MRW93482.1"/>
    <property type="molecule type" value="Genomic_DNA"/>
</dbReference>
<dbReference type="InterPro" id="IPR003959">
    <property type="entry name" value="ATPase_AAA_core"/>
</dbReference>
<dbReference type="SMART" id="SM00382">
    <property type="entry name" value="AAA"/>
    <property type="match status" value="1"/>
</dbReference>
<keyword evidence="5" id="KW-0067">ATP-binding</keyword>
<dbReference type="GO" id="GO:0017116">
    <property type="term" value="F:single-stranded DNA helicase activity"/>
    <property type="evidence" value="ECO:0007669"/>
    <property type="project" value="TreeGrafter"/>
</dbReference>
<feature type="domain" description="AAA+ ATPase" evidence="6">
    <location>
        <begin position="35"/>
        <end position="152"/>
    </location>
</feature>
<dbReference type="Gene3D" id="3.40.50.300">
    <property type="entry name" value="P-loop containing nucleotide triphosphate hydrolases"/>
    <property type="match status" value="1"/>
</dbReference>
<organism evidence="7 8">
    <name type="scientific">Duganella guangzhouensis</name>
    <dbReference type="NCBI Taxonomy" id="2666084"/>
    <lineage>
        <taxon>Bacteria</taxon>
        <taxon>Pseudomonadati</taxon>
        <taxon>Pseudomonadota</taxon>
        <taxon>Betaproteobacteria</taxon>
        <taxon>Burkholderiales</taxon>
        <taxon>Oxalobacteraceae</taxon>
        <taxon>Telluria group</taxon>
        <taxon>Duganella</taxon>
    </lineage>
</organism>
<proteinExistence type="inferred from homology"/>
<gene>
    <name evidence="7" type="ORF">GJ699_26175</name>
</gene>
<evidence type="ECO:0000256" key="1">
    <source>
        <dbReference type="ARBA" id="ARBA00002393"/>
    </source>
</evidence>
<dbReference type="GO" id="GO:0006261">
    <property type="term" value="P:DNA-templated DNA replication"/>
    <property type="evidence" value="ECO:0007669"/>
    <property type="project" value="TreeGrafter"/>
</dbReference>
<dbReference type="Gene3D" id="1.10.8.60">
    <property type="match status" value="1"/>
</dbReference>
<dbReference type="CDD" id="cd18139">
    <property type="entry name" value="HLD_clamp_RarA"/>
    <property type="match status" value="1"/>
</dbReference>
<dbReference type="PANTHER" id="PTHR13779:SF7">
    <property type="entry name" value="ATPASE WRNIP1"/>
    <property type="match status" value="1"/>
</dbReference>
<comment type="caution">
    <text evidence="7">The sequence shown here is derived from an EMBL/GenBank/DDBJ whole genome shotgun (WGS) entry which is preliminary data.</text>
</comment>
<comment type="function">
    <text evidence="1">DNA-dependent ATPase that plays important roles in cellular responses to stalled DNA replication processes.</text>
</comment>
<accession>A0A6I2L752</accession>
<comment type="similarity">
    <text evidence="2">Belongs to the AAA ATPase family. RarA/MGS1/WRNIP1 subfamily.</text>
</comment>
<keyword evidence="4" id="KW-0547">Nucleotide-binding</keyword>